<evidence type="ECO:0000313" key="1">
    <source>
        <dbReference type="EMBL" id="ASU00425.1"/>
    </source>
</evidence>
<dbReference type="Proteomes" id="UP000226092">
    <property type="component" value="Segment"/>
</dbReference>
<evidence type="ECO:0000313" key="2">
    <source>
        <dbReference type="Proteomes" id="UP000226092"/>
    </source>
</evidence>
<dbReference type="EMBL" id="MF448340">
    <property type="protein sequence ID" value="ASU00425.1"/>
    <property type="molecule type" value="Genomic_DNA"/>
</dbReference>
<reference evidence="1 2" key="1">
    <citation type="submission" date="2017-07" db="EMBL/GenBank/DDBJ databases">
        <title>In vitro design and evaluation of phage cocktails against multidrug-resistant Aeromonas salmonicida.</title>
        <authorList>
            <person name="Chen L."/>
            <person name="Yuan S."/>
            <person name="Ma Y."/>
        </authorList>
    </citation>
    <scope>NUCLEOTIDE SEQUENCE [LARGE SCALE GENOMIC DNA]</scope>
</reference>
<accession>A0A223LEH2</accession>
<sequence length="79" mass="8943">MIEVGKKYRITTPVSERHIVGIGDVIEVYHVGWLGVKAFGISKDQDGDIYDGFLLFDVPGGYSKDEYFKLVEECLEEVE</sequence>
<dbReference type="KEGG" id="vg:55604494"/>
<keyword evidence="2" id="KW-1185">Reference proteome</keyword>
<protein>
    <submittedName>
        <fullName evidence="1">Uncharacterized protein</fullName>
    </submittedName>
</protein>
<dbReference type="GeneID" id="55604494"/>
<proteinExistence type="predicted"/>
<dbReference type="RefSeq" id="YP_009834427.1">
    <property type="nucleotide sequence ID" value="NC_048673.1"/>
</dbReference>
<name>A0A223LEH2_9CAUD</name>
<organism evidence="1 2">
    <name type="scientific">Aeromonas phage AS-zj</name>
    <dbReference type="NCBI Taxonomy" id="2024208"/>
    <lineage>
        <taxon>Viruses</taxon>
        <taxon>Duplodnaviria</taxon>
        <taxon>Heunggongvirae</taxon>
        <taxon>Uroviricota</taxon>
        <taxon>Caudoviricetes</taxon>
        <taxon>Pantevenvirales</taxon>
        <taxon>Straboviridae</taxon>
        <taxon>Emmerichvirinae</taxon>
        <taxon>Ceceduovirus</taxon>
        <taxon>Ceceduovirus aszj</taxon>
    </lineage>
</organism>